<dbReference type="GO" id="GO:0005783">
    <property type="term" value="C:endoplasmic reticulum"/>
    <property type="evidence" value="ECO:0007669"/>
    <property type="project" value="UniProtKB-SubCell"/>
</dbReference>
<evidence type="ECO:0000256" key="2">
    <source>
        <dbReference type="ARBA" id="ARBA00022448"/>
    </source>
</evidence>
<keyword evidence="5 7" id="KW-0333">Golgi apparatus</keyword>
<dbReference type="InterPro" id="IPR007233">
    <property type="entry name" value="TRAPPC"/>
</dbReference>
<comment type="caution">
    <text evidence="8">The sequence shown here is derived from an EMBL/GenBank/DDBJ whole genome shotgun (WGS) entry which is preliminary data.</text>
</comment>
<dbReference type="PANTHER" id="PTHR23249:SF15">
    <property type="entry name" value="TRAFFICKING PROTEIN PARTICLE COMPLEX SUBUNIT 4"/>
    <property type="match status" value="1"/>
</dbReference>
<organism evidence="8 9">
    <name type="scientific">Cyanidiococcus yangmingshanensis</name>
    <dbReference type="NCBI Taxonomy" id="2690220"/>
    <lineage>
        <taxon>Eukaryota</taxon>
        <taxon>Rhodophyta</taxon>
        <taxon>Bangiophyceae</taxon>
        <taxon>Cyanidiales</taxon>
        <taxon>Cyanidiaceae</taxon>
        <taxon>Cyanidiococcus</taxon>
    </lineage>
</organism>
<dbReference type="Pfam" id="PF04099">
    <property type="entry name" value="Sybindin"/>
    <property type="match status" value="1"/>
</dbReference>
<dbReference type="EMBL" id="VWRR01000015">
    <property type="protein sequence ID" value="KAF6001337.1"/>
    <property type="molecule type" value="Genomic_DNA"/>
</dbReference>
<dbReference type="CDD" id="cd14856">
    <property type="entry name" value="TRAPPC4_synbindin"/>
    <property type="match status" value="1"/>
</dbReference>
<evidence type="ECO:0000313" key="9">
    <source>
        <dbReference type="Proteomes" id="UP000530660"/>
    </source>
</evidence>
<dbReference type="AlphaFoldDB" id="A0A7J7IFQ6"/>
<dbReference type="PANTHER" id="PTHR23249">
    <property type="entry name" value="TRAFFICKING PROTEIN PARTICLE COMPLEX SUBUNIT"/>
    <property type="match status" value="1"/>
</dbReference>
<dbReference type="SUPFAM" id="SSF64356">
    <property type="entry name" value="SNARE-like"/>
    <property type="match status" value="1"/>
</dbReference>
<name>A0A7J7IFQ6_9RHOD</name>
<accession>A0A7J7IFQ6</accession>
<comment type="subunit">
    <text evidence="7">Part of the multisubunit transport protein particle (TRAPP) complex.</text>
</comment>
<gene>
    <name evidence="8" type="primary">TRAPPC4</name>
    <name evidence="8" type="ORF">F1559_003411</name>
</gene>
<evidence type="ECO:0000256" key="1">
    <source>
        <dbReference type="ARBA" id="ARBA00004555"/>
    </source>
</evidence>
<keyword evidence="4 7" id="KW-0931">ER-Golgi transport</keyword>
<dbReference type="OrthoDB" id="246406at2759"/>
<comment type="similarity">
    <text evidence="6">Belongs to the TRAPP small subunits family. TRAPPC4 subfamily.</text>
</comment>
<dbReference type="GO" id="GO:0006888">
    <property type="term" value="P:endoplasmic reticulum to Golgi vesicle-mediated transport"/>
    <property type="evidence" value="ECO:0007669"/>
    <property type="project" value="UniProtKB-UniRule"/>
</dbReference>
<proteinExistence type="inferred from homology"/>
<sequence length="143" mass="16241">MPIYLVFVVNRSGGLIYHAQFHGAQVHPLNECLRLASTLHGIQQISRQVSPVENADDIGLVGLEARTFRLRVYQPPTGVQFVVLATPDMPDEVLLGILRRLHLLYADYALKNPFYVQDMPIRCRLFDIHFAKLMKPHIVGPLE</sequence>
<dbReference type="Proteomes" id="UP000530660">
    <property type="component" value="Unassembled WGS sequence"/>
</dbReference>
<dbReference type="InterPro" id="IPR011012">
    <property type="entry name" value="Longin-like_dom_sf"/>
</dbReference>
<dbReference type="GO" id="GO:0030008">
    <property type="term" value="C:TRAPP complex"/>
    <property type="evidence" value="ECO:0007669"/>
    <property type="project" value="UniProtKB-UniRule"/>
</dbReference>
<evidence type="ECO:0000256" key="3">
    <source>
        <dbReference type="ARBA" id="ARBA00022824"/>
    </source>
</evidence>
<evidence type="ECO:0000256" key="6">
    <source>
        <dbReference type="ARBA" id="ARBA00038179"/>
    </source>
</evidence>
<evidence type="ECO:0000256" key="7">
    <source>
        <dbReference type="RuleBase" id="RU366065"/>
    </source>
</evidence>
<keyword evidence="9" id="KW-1185">Reference proteome</keyword>
<dbReference type="Gene3D" id="3.30.450.70">
    <property type="match status" value="1"/>
</dbReference>
<protein>
    <recommendedName>
        <fullName evidence="7">Trafficking protein particle complex subunit</fullName>
    </recommendedName>
</protein>
<keyword evidence="2 7" id="KW-0813">Transport</keyword>
<evidence type="ECO:0000256" key="4">
    <source>
        <dbReference type="ARBA" id="ARBA00022892"/>
    </source>
</evidence>
<dbReference type="SMART" id="SM01399">
    <property type="entry name" value="Sybindin"/>
    <property type="match status" value="1"/>
</dbReference>
<evidence type="ECO:0000313" key="8">
    <source>
        <dbReference type="EMBL" id="KAF6001337.1"/>
    </source>
</evidence>
<evidence type="ECO:0000256" key="5">
    <source>
        <dbReference type="ARBA" id="ARBA00023034"/>
    </source>
</evidence>
<dbReference type="GO" id="GO:0005794">
    <property type="term" value="C:Golgi apparatus"/>
    <property type="evidence" value="ECO:0007669"/>
    <property type="project" value="UniProtKB-SubCell"/>
</dbReference>
<keyword evidence="3 7" id="KW-0256">Endoplasmic reticulum</keyword>
<comment type="subcellular location">
    <subcellularLocation>
        <location evidence="7">Endoplasmic reticulum</location>
    </subcellularLocation>
    <subcellularLocation>
        <location evidence="7">Golgi apparatus</location>
        <location evidence="7">cis-Golgi network</location>
    </subcellularLocation>
    <subcellularLocation>
        <location evidence="1">Golgi apparatus</location>
    </subcellularLocation>
</comment>
<reference evidence="8 9" key="1">
    <citation type="journal article" date="2020" name="J. Phycol.">
        <title>Comparative genome analysis reveals Cyanidiococcus gen. nov., a new extremophilic red algal genus sister to Cyanidioschyzon (Cyanidioschyzonaceae, Rhodophyta).</title>
        <authorList>
            <person name="Liu S.-L."/>
            <person name="Chiang Y.-R."/>
            <person name="Yoon H.S."/>
            <person name="Fu H.-Y."/>
        </authorList>
    </citation>
    <scope>NUCLEOTIDE SEQUENCE [LARGE SCALE GENOMIC DNA]</scope>
    <source>
        <strain evidence="8 9">THAL066</strain>
    </source>
</reference>